<dbReference type="PROSITE" id="PS51704">
    <property type="entry name" value="GP_PDE"/>
    <property type="match status" value="1"/>
</dbReference>
<dbReference type="EMBL" id="SMTK01000004">
    <property type="protein sequence ID" value="TDK24723.1"/>
    <property type="molecule type" value="Genomic_DNA"/>
</dbReference>
<accession>A0A4R5TUK1</accession>
<dbReference type="Pfam" id="PF03009">
    <property type="entry name" value="GDPD"/>
    <property type="match status" value="1"/>
</dbReference>
<reference evidence="2 3" key="1">
    <citation type="submission" date="2019-03" db="EMBL/GenBank/DDBJ databases">
        <title>Arthrobacter sp. nov., an bacterium isolated from biocrust in Mu Us Desert.</title>
        <authorList>
            <person name="Lixiong L."/>
        </authorList>
    </citation>
    <scope>NUCLEOTIDE SEQUENCE [LARGE SCALE GENOMIC DNA]</scope>
    <source>
        <strain evidence="2 3">SLN-3</strain>
    </source>
</reference>
<feature type="domain" description="GP-PDE" evidence="1">
    <location>
        <begin position="3"/>
        <end position="283"/>
    </location>
</feature>
<dbReference type="InterPro" id="IPR017946">
    <property type="entry name" value="PLC-like_Pdiesterase_TIM-brl"/>
</dbReference>
<organism evidence="2 3">
    <name type="scientific">Arthrobacter crusticola</name>
    <dbReference type="NCBI Taxonomy" id="2547960"/>
    <lineage>
        <taxon>Bacteria</taxon>
        <taxon>Bacillati</taxon>
        <taxon>Actinomycetota</taxon>
        <taxon>Actinomycetes</taxon>
        <taxon>Micrococcales</taxon>
        <taxon>Micrococcaceae</taxon>
        <taxon>Arthrobacter</taxon>
    </lineage>
</organism>
<evidence type="ECO:0000313" key="3">
    <source>
        <dbReference type="Proteomes" id="UP000295411"/>
    </source>
</evidence>
<comment type="caution">
    <text evidence="2">The sequence shown here is derived from an EMBL/GenBank/DDBJ whole genome shotgun (WGS) entry which is preliminary data.</text>
</comment>
<name>A0A4R5TUK1_9MICC</name>
<evidence type="ECO:0000259" key="1">
    <source>
        <dbReference type="PROSITE" id="PS51704"/>
    </source>
</evidence>
<gene>
    <name evidence="2" type="ORF">E2F48_12975</name>
</gene>
<dbReference type="SUPFAM" id="SSF51695">
    <property type="entry name" value="PLC-like phosphodiesterases"/>
    <property type="match status" value="1"/>
</dbReference>
<dbReference type="AlphaFoldDB" id="A0A4R5TUK1"/>
<dbReference type="PANTHER" id="PTHR46211">
    <property type="entry name" value="GLYCEROPHOSPHORYL DIESTER PHOSPHODIESTERASE"/>
    <property type="match status" value="1"/>
</dbReference>
<proteinExistence type="predicted"/>
<dbReference type="GO" id="GO:0006629">
    <property type="term" value="P:lipid metabolic process"/>
    <property type="evidence" value="ECO:0007669"/>
    <property type="project" value="InterPro"/>
</dbReference>
<dbReference type="Gene3D" id="3.20.20.190">
    <property type="entry name" value="Phosphatidylinositol (PI) phosphodiesterase"/>
    <property type="match status" value="1"/>
</dbReference>
<evidence type="ECO:0000313" key="2">
    <source>
        <dbReference type="EMBL" id="TDK24723.1"/>
    </source>
</evidence>
<dbReference type="RefSeq" id="WP_133404388.1">
    <property type="nucleotide sequence ID" value="NZ_SMTK01000004.1"/>
</dbReference>
<dbReference type="Proteomes" id="UP000295411">
    <property type="component" value="Unassembled WGS sequence"/>
</dbReference>
<dbReference type="GO" id="GO:0008081">
    <property type="term" value="F:phosphoric diester hydrolase activity"/>
    <property type="evidence" value="ECO:0007669"/>
    <property type="project" value="InterPro"/>
</dbReference>
<keyword evidence="3" id="KW-1185">Reference proteome</keyword>
<dbReference type="InterPro" id="IPR030395">
    <property type="entry name" value="GP_PDE_dom"/>
</dbReference>
<dbReference type="OrthoDB" id="9758957at2"/>
<dbReference type="PANTHER" id="PTHR46211:SF1">
    <property type="entry name" value="GLYCEROPHOSPHODIESTER PHOSPHODIESTERASE, CYTOPLASMIC"/>
    <property type="match status" value="1"/>
</dbReference>
<protein>
    <submittedName>
        <fullName evidence="2">Glycerophosphodiester phosphodiesterase</fullName>
    </submittedName>
</protein>
<sequence length="289" mass="31237">MSPQIFAHRGASGIYAEHTRAAFLQALADGADGVECDVHLTRDEQLVCIHDPTLERTSNGSGDVADHTLAQLRELDFSSWKGVPVPAEYGGPRNQLLTLADLLRLLRSAGRSIALAIELKHPSPFGLRLEAELVAFLLDEGWDPESSTLGNLTISFMSFNPDSMHQLGEIAPAHALCQLVADVEPDEVREALSFGSITSGAVVNLMRRAIDEGEALIDAHTVGMAGPGVAYVRAHQDIVRRWVSEGVRVRVWTVNTQEEAELVAGLGVQEITTDYPAEMRSFFAISSGG</sequence>